<dbReference type="InterPro" id="IPR050855">
    <property type="entry name" value="NDM-1-like"/>
</dbReference>
<organism evidence="3 4">
    <name type="scientific">Mycobacteroides saopaulense</name>
    <dbReference type="NCBI Taxonomy" id="1578165"/>
    <lineage>
        <taxon>Bacteria</taxon>
        <taxon>Bacillati</taxon>
        <taxon>Actinomycetota</taxon>
        <taxon>Actinomycetes</taxon>
        <taxon>Mycobacteriales</taxon>
        <taxon>Mycobacteriaceae</taxon>
        <taxon>Mycobacteroides</taxon>
    </lineage>
</organism>
<dbReference type="Proteomes" id="UP000192434">
    <property type="component" value="Unassembled WGS sequence"/>
</dbReference>
<name>A0A1X0ISF9_9MYCO</name>
<evidence type="ECO:0000256" key="1">
    <source>
        <dbReference type="SAM" id="MobiDB-lite"/>
    </source>
</evidence>
<dbReference type="NCBIfam" id="NF033105">
    <property type="entry name" value="bla_subclass_B3"/>
    <property type="match status" value="1"/>
</dbReference>
<dbReference type="STRING" id="1578165.BKG68_16320"/>
<dbReference type="EMBL" id="MVII01000031">
    <property type="protein sequence ID" value="ORB51490.1"/>
    <property type="molecule type" value="Genomic_DNA"/>
</dbReference>
<protein>
    <submittedName>
        <fullName evidence="3">Subclass B3 metallo-beta-lactamase</fullName>
    </submittedName>
</protein>
<gene>
    <name evidence="3" type="ORF">BST43_20530</name>
</gene>
<dbReference type="AlphaFoldDB" id="A0A1X0ISF9"/>
<evidence type="ECO:0000259" key="2">
    <source>
        <dbReference type="SMART" id="SM00849"/>
    </source>
</evidence>
<dbReference type="InterPro" id="IPR036866">
    <property type="entry name" value="RibonucZ/Hydroxyglut_hydro"/>
</dbReference>
<proteinExistence type="predicted"/>
<feature type="domain" description="Metallo-beta-lactamase" evidence="2">
    <location>
        <begin position="68"/>
        <end position="257"/>
    </location>
</feature>
<evidence type="ECO:0000313" key="4">
    <source>
        <dbReference type="Proteomes" id="UP000192434"/>
    </source>
</evidence>
<dbReference type="InterPro" id="IPR001279">
    <property type="entry name" value="Metallo-B-lactamas"/>
</dbReference>
<dbReference type="SMART" id="SM00849">
    <property type="entry name" value="Lactamase_B"/>
    <property type="match status" value="1"/>
</dbReference>
<dbReference type="PANTHER" id="PTHR42951:SF17">
    <property type="entry name" value="METALLO-BETA-LACTAMASE DOMAIN-CONTAINING PROTEIN"/>
    <property type="match status" value="1"/>
</dbReference>
<dbReference type="PROSITE" id="PS51257">
    <property type="entry name" value="PROKAR_LIPOPROTEIN"/>
    <property type="match status" value="1"/>
</dbReference>
<feature type="region of interest" description="Disordered" evidence="1">
    <location>
        <begin position="22"/>
        <end position="42"/>
    </location>
</feature>
<evidence type="ECO:0000313" key="3">
    <source>
        <dbReference type="EMBL" id="ORB51490.1"/>
    </source>
</evidence>
<accession>A0A1X0ISF9</accession>
<dbReference type="SUPFAM" id="SSF56281">
    <property type="entry name" value="Metallo-hydrolase/oxidoreductase"/>
    <property type="match status" value="1"/>
</dbReference>
<comment type="caution">
    <text evidence="3">The sequence shown here is derived from an EMBL/GenBank/DDBJ whole genome shotgun (WGS) entry which is preliminary data.</text>
</comment>
<dbReference type="Gene3D" id="3.60.15.10">
    <property type="entry name" value="Ribonuclease Z/Hydroxyacylglutathione hydrolase-like"/>
    <property type="match status" value="1"/>
</dbReference>
<sequence length="307" mass="32452">MGTMKQLAPAVLTVLLAGCGGPAEQPQQTEQHEHDGSLTAPVAGDPVWTQQRAPIRVHGDTYYVGTEGISSVLVHTDAGLILLDVGMPQAAPQIEQNIRTLGFAVDDVKYVLTSHTHVDHVGGVAAVVHDSGATAVSSPAGAASLGVGHVSPDDPQASDAANAAFPAVERVREIADGETLRLGNTVVTAHFTPGHTPGGVSWTWKSCEGDQCLNMVYADSINAVAAGDFRITPLEAQFRRSIQTVRELPCDIVFSVHPEQSDAIVKLNGLAMRRDPNPMIDPAACRALADKFEAKLNDRIAKEQAPR</sequence>
<dbReference type="PANTHER" id="PTHR42951">
    <property type="entry name" value="METALLO-BETA-LACTAMASE DOMAIN-CONTAINING"/>
    <property type="match status" value="1"/>
</dbReference>
<dbReference type="NCBIfam" id="NF012229">
    <property type="entry name" value="bla_class_B_core"/>
    <property type="match status" value="1"/>
</dbReference>
<reference evidence="3 4" key="1">
    <citation type="submission" date="2016-12" db="EMBL/GenBank/DDBJ databases">
        <title>The new phylogeny of genus Mycobacterium.</title>
        <authorList>
            <person name="Tortoli E."/>
            <person name="Trovato A."/>
            <person name="Cirillo D.M."/>
        </authorList>
    </citation>
    <scope>NUCLEOTIDE SEQUENCE [LARGE SCALE GENOMIC DNA]</scope>
    <source>
        <strain evidence="3 4">CCUG 66554</strain>
    </source>
</reference>
<dbReference type="CDD" id="cd16290">
    <property type="entry name" value="AIM-1_SMB-1-like_MBL-B3"/>
    <property type="match status" value="1"/>
</dbReference>
<dbReference type="Pfam" id="PF00753">
    <property type="entry name" value="Lactamase_B"/>
    <property type="match status" value="1"/>
</dbReference>